<name>A0A644Y9K0_9ZZZZ</name>
<dbReference type="InterPro" id="IPR043129">
    <property type="entry name" value="ATPase_NBD"/>
</dbReference>
<dbReference type="EC" id="2.7.1.170" evidence="1"/>
<sequence>MENVKNLLTSMPGMSGTELCIADRKLGKYYGELISGYVQAMGLEVSFIASHGHTIFHEPSRGMTFQAGHGAAIAAESELPVVCDFRSSDVALGGQGAPLVPIGDELLFGNFDALINLGGFANISHRKNEERIAWDICPVNIVFNHYSRKLGRDFDINGALAASGIPNSQLLETLDKLPYYSASHPKSLGREWIEKVFMPEIEKSGLENTEDILCTLVHHAAGQIVNASGDNKTVLFTGGGTKNRFLASTIKDKLQERMFIPDETMIDFKEALIFAFMGWLRINELPNTISSSTGARKEVSAGAIYIQ</sequence>
<dbReference type="Pfam" id="PF03702">
    <property type="entry name" value="AnmK"/>
    <property type="match status" value="1"/>
</dbReference>
<accession>A0A644Y9K0</accession>
<organism evidence="1">
    <name type="scientific">bioreactor metagenome</name>
    <dbReference type="NCBI Taxonomy" id="1076179"/>
    <lineage>
        <taxon>unclassified sequences</taxon>
        <taxon>metagenomes</taxon>
        <taxon>ecological metagenomes</taxon>
    </lineage>
</organism>
<dbReference type="GO" id="GO:0016773">
    <property type="term" value="F:phosphotransferase activity, alcohol group as acceptor"/>
    <property type="evidence" value="ECO:0007669"/>
    <property type="project" value="InterPro"/>
</dbReference>
<dbReference type="GO" id="GO:0016301">
    <property type="term" value="F:kinase activity"/>
    <property type="evidence" value="ECO:0007669"/>
    <property type="project" value="UniProtKB-KW"/>
</dbReference>
<keyword evidence="1" id="KW-0418">Kinase</keyword>
<gene>
    <name evidence="1" type="primary">anmK_8</name>
    <name evidence="1" type="ORF">SDC9_71660</name>
</gene>
<dbReference type="GO" id="GO:0009254">
    <property type="term" value="P:peptidoglycan turnover"/>
    <property type="evidence" value="ECO:0007669"/>
    <property type="project" value="InterPro"/>
</dbReference>
<dbReference type="InterPro" id="IPR005338">
    <property type="entry name" value="Anhydro_N_Ac-Mur_kinase"/>
</dbReference>
<proteinExistence type="predicted"/>
<dbReference type="GO" id="GO:0006040">
    <property type="term" value="P:amino sugar metabolic process"/>
    <property type="evidence" value="ECO:0007669"/>
    <property type="project" value="InterPro"/>
</dbReference>
<dbReference type="GO" id="GO:0005524">
    <property type="term" value="F:ATP binding"/>
    <property type="evidence" value="ECO:0007669"/>
    <property type="project" value="InterPro"/>
</dbReference>
<dbReference type="PANTHER" id="PTHR30605:SF0">
    <property type="entry name" value="ANHYDRO-N-ACETYLMURAMIC ACID KINASE"/>
    <property type="match status" value="1"/>
</dbReference>
<keyword evidence="1" id="KW-0808">Transferase</keyword>
<dbReference type="SUPFAM" id="SSF53067">
    <property type="entry name" value="Actin-like ATPase domain"/>
    <property type="match status" value="1"/>
</dbReference>
<dbReference type="PANTHER" id="PTHR30605">
    <property type="entry name" value="ANHYDRO-N-ACETYLMURAMIC ACID KINASE"/>
    <property type="match status" value="1"/>
</dbReference>
<dbReference type="EMBL" id="VSSQ01004431">
    <property type="protein sequence ID" value="MPM25170.1"/>
    <property type="molecule type" value="Genomic_DNA"/>
</dbReference>
<dbReference type="Gene3D" id="3.30.420.40">
    <property type="match status" value="2"/>
</dbReference>
<evidence type="ECO:0000313" key="1">
    <source>
        <dbReference type="EMBL" id="MPM25170.1"/>
    </source>
</evidence>
<reference evidence="1" key="1">
    <citation type="submission" date="2019-08" db="EMBL/GenBank/DDBJ databases">
        <authorList>
            <person name="Kucharzyk K."/>
            <person name="Murdoch R.W."/>
            <person name="Higgins S."/>
            <person name="Loffler F."/>
        </authorList>
    </citation>
    <scope>NUCLEOTIDE SEQUENCE</scope>
</reference>
<dbReference type="AlphaFoldDB" id="A0A644Y9K0"/>
<comment type="caution">
    <text evidence="1">The sequence shown here is derived from an EMBL/GenBank/DDBJ whole genome shotgun (WGS) entry which is preliminary data.</text>
</comment>
<protein>
    <submittedName>
        <fullName evidence="1">Anhydro-N-acetylmuramic acid kinase</fullName>
        <ecNumber evidence="1">2.7.1.170</ecNumber>
    </submittedName>
</protein>